<dbReference type="Proteomes" id="UP000657372">
    <property type="component" value="Unassembled WGS sequence"/>
</dbReference>
<evidence type="ECO:0008006" key="4">
    <source>
        <dbReference type="Google" id="ProtNLM"/>
    </source>
</evidence>
<comment type="caution">
    <text evidence="2">The sequence shown here is derived from an EMBL/GenBank/DDBJ whole genome shotgun (WGS) entry which is preliminary data.</text>
</comment>
<keyword evidence="1" id="KW-0812">Transmembrane</keyword>
<organism evidence="2 3">
    <name type="scientific">Herminiimonas contaminans</name>
    <dbReference type="NCBI Taxonomy" id="1111140"/>
    <lineage>
        <taxon>Bacteria</taxon>
        <taxon>Pseudomonadati</taxon>
        <taxon>Pseudomonadota</taxon>
        <taxon>Betaproteobacteria</taxon>
        <taxon>Burkholderiales</taxon>
        <taxon>Oxalobacteraceae</taxon>
        <taxon>Herminiimonas</taxon>
    </lineage>
</organism>
<keyword evidence="1" id="KW-0472">Membrane</keyword>
<sequence>MSWTAYIRPITVLLIALLIATALYSYQQYLVAGVIAVFFLILTIYQIFSIRSVSLYADEEGVWVYSGILPWSKGTSGVKWRDVDEAVFFTGFWSWLLRSYTIRVGHRFTKDSEIVLPHIAHGKDAVQRINELHRTAIANGNNL</sequence>
<proteinExistence type="predicted"/>
<dbReference type="RefSeq" id="WP_195874812.1">
    <property type="nucleotide sequence ID" value="NZ_JADOEL010000002.1"/>
</dbReference>
<gene>
    <name evidence="2" type="ORF">IXC47_04430</name>
</gene>
<protein>
    <recommendedName>
        <fullName evidence="4">PH (Pleckstrin Homology) domain-containing protein</fullName>
    </recommendedName>
</protein>
<evidence type="ECO:0000256" key="1">
    <source>
        <dbReference type="SAM" id="Phobius"/>
    </source>
</evidence>
<feature type="transmembrane region" description="Helical" evidence="1">
    <location>
        <begin position="29"/>
        <end position="48"/>
    </location>
</feature>
<keyword evidence="3" id="KW-1185">Reference proteome</keyword>
<evidence type="ECO:0000313" key="2">
    <source>
        <dbReference type="EMBL" id="MBF8176926.1"/>
    </source>
</evidence>
<accession>A0ABS0EQ14</accession>
<dbReference type="EMBL" id="JADOEL010000002">
    <property type="protein sequence ID" value="MBF8176926.1"/>
    <property type="molecule type" value="Genomic_DNA"/>
</dbReference>
<evidence type="ECO:0000313" key="3">
    <source>
        <dbReference type="Proteomes" id="UP000657372"/>
    </source>
</evidence>
<feature type="transmembrane region" description="Helical" evidence="1">
    <location>
        <begin position="6"/>
        <end position="24"/>
    </location>
</feature>
<name>A0ABS0EQ14_9BURK</name>
<keyword evidence="1" id="KW-1133">Transmembrane helix</keyword>
<reference evidence="2 3" key="1">
    <citation type="submission" date="2020-11" db="EMBL/GenBank/DDBJ databases">
        <title>WGS of Herminiimonas contaminans strain Marseille-Q4544 isolated from planarians Schmidtea mediterranea.</title>
        <authorList>
            <person name="Kangale L."/>
        </authorList>
    </citation>
    <scope>NUCLEOTIDE SEQUENCE [LARGE SCALE GENOMIC DNA]</scope>
    <source>
        <strain evidence="2 3">Marseille-Q4544</strain>
    </source>
</reference>